<keyword evidence="2" id="KW-1185">Reference proteome</keyword>
<protein>
    <submittedName>
        <fullName evidence="1">Uncharacterized protein</fullName>
    </submittedName>
</protein>
<comment type="caution">
    <text evidence="1">The sequence shown here is derived from an EMBL/GenBank/DDBJ whole genome shotgun (WGS) entry which is preliminary data.</text>
</comment>
<dbReference type="GeneID" id="19211155"/>
<dbReference type="EMBL" id="JH711573">
    <property type="protein sequence ID" value="EIW87135.1"/>
    <property type="molecule type" value="Genomic_DNA"/>
</dbReference>
<reference evidence="2" key="1">
    <citation type="journal article" date="2012" name="Science">
        <title>The Paleozoic origin of enzymatic lignin decomposition reconstructed from 31 fungal genomes.</title>
        <authorList>
            <person name="Floudas D."/>
            <person name="Binder M."/>
            <person name="Riley R."/>
            <person name="Barry K."/>
            <person name="Blanchette R.A."/>
            <person name="Henrissat B."/>
            <person name="Martinez A.T."/>
            <person name="Otillar R."/>
            <person name="Spatafora J.W."/>
            <person name="Yadav J.S."/>
            <person name="Aerts A."/>
            <person name="Benoit I."/>
            <person name="Boyd A."/>
            <person name="Carlson A."/>
            <person name="Copeland A."/>
            <person name="Coutinho P.M."/>
            <person name="de Vries R.P."/>
            <person name="Ferreira P."/>
            <person name="Findley K."/>
            <person name="Foster B."/>
            <person name="Gaskell J."/>
            <person name="Glotzer D."/>
            <person name="Gorecki P."/>
            <person name="Heitman J."/>
            <person name="Hesse C."/>
            <person name="Hori C."/>
            <person name="Igarashi K."/>
            <person name="Jurgens J.A."/>
            <person name="Kallen N."/>
            <person name="Kersten P."/>
            <person name="Kohler A."/>
            <person name="Kuees U."/>
            <person name="Kumar T.K.A."/>
            <person name="Kuo A."/>
            <person name="LaButti K."/>
            <person name="Larrondo L.F."/>
            <person name="Lindquist E."/>
            <person name="Ling A."/>
            <person name="Lombard V."/>
            <person name="Lucas S."/>
            <person name="Lundell T."/>
            <person name="Martin R."/>
            <person name="McLaughlin D.J."/>
            <person name="Morgenstern I."/>
            <person name="Morin E."/>
            <person name="Murat C."/>
            <person name="Nagy L.G."/>
            <person name="Nolan M."/>
            <person name="Ohm R.A."/>
            <person name="Patyshakuliyeva A."/>
            <person name="Rokas A."/>
            <person name="Ruiz-Duenas F.J."/>
            <person name="Sabat G."/>
            <person name="Salamov A."/>
            <person name="Samejima M."/>
            <person name="Schmutz J."/>
            <person name="Slot J.C."/>
            <person name="St John F."/>
            <person name="Stenlid J."/>
            <person name="Sun H."/>
            <person name="Sun S."/>
            <person name="Syed K."/>
            <person name="Tsang A."/>
            <person name="Wiebenga A."/>
            <person name="Young D."/>
            <person name="Pisabarro A."/>
            <person name="Eastwood D.C."/>
            <person name="Martin F."/>
            <person name="Cullen D."/>
            <person name="Grigoriev I.V."/>
            <person name="Hibbett D.S."/>
        </authorList>
    </citation>
    <scope>NUCLEOTIDE SEQUENCE [LARGE SCALE GENOMIC DNA]</scope>
    <source>
        <strain evidence="2">RWD-64-598 SS2</strain>
    </source>
</reference>
<dbReference type="RefSeq" id="XP_007763660.1">
    <property type="nucleotide sequence ID" value="XM_007765470.1"/>
</dbReference>
<dbReference type="Proteomes" id="UP000053558">
    <property type="component" value="Unassembled WGS sequence"/>
</dbReference>
<dbReference type="AlphaFoldDB" id="A0A5M3N8G2"/>
<evidence type="ECO:0000313" key="1">
    <source>
        <dbReference type="EMBL" id="EIW87135.1"/>
    </source>
</evidence>
<proteinExistence type="predicted"/>
<name>A0A5M3N8G2_CONPW</name>
<gene>
    <name evidence="1" type="ORF">CONPUDRAFT_87046</name>
</gene>
<evidence type="ECO:0000313" key="2">
    <source>
        <dbReference type="Proteomes" id="UP000053558"/>
    </source>
</evidence>
<sequence length="102" mass="11643">MTASSCNEAALYCGQECRVPLIMMLSNVQNQPWTDVQQRGGNARKRVHGIVTDQDANERVPSPVFQLPILCEVNQRCSDIERKEYRFKTAGWNEKGDQKVCR</sequence>
<dbReference type="KEGG" id="cput:CONPUDRAFT_87046"/>
<accession>A0A5M3N8G2</accession>
<organism evidence="1 2">
    <name type="scientific">Coniophora puteana (strain RWD-64-598)</name>
    <name type="common">Brown rot fungus</name>
    <dbReference type="NCBI Taxonomy" id="741705"/>
    <lineage>
        <taxon>Eukaryota</taxon>
        <taxon>Fungi</taxon>
        <taxon>Dikarya</taxon>
        <taxon>Basidiomycota</taxon>
        <taxon>Agaricomycotina</taxon>
        <taxon>Agaricomycetes</taxon>
        <taxon>Agaricomycetidae</taxon>
        <taxon>Boletales</taxon>
        <taxon>Coniophorineae</taxon>
        <taxon>Coniophoraceae</taxon>
        <taxon>Coniophora</taxon>
    </lineage>
</organism>